<gene>
    <name evidence="1" type="ORF">PUN28_016862</name>
</gene>
<sequence length="62" mass="7727">MLTTCSSARFHRWMLRPADCGVSFRGCFGGGGGWRWRRRWRWRSRRRCWLRRRSVSRERPRQ</sequence>
<dbReference type="EMBL" id="JADYXP020000019">
    <property type="protein sequence ID" value="KAL0105480.1"/>
    <property type="molecule type" value="Genomic_DNA"/>
</dbReference>
<dbReference type="AlphaFoldDB" id="A0AAW2ETZ5"/>
<keyword evidence="2" id="KW-1185">Reference proteome</keyword>
<organism evidence="1 2">
    <name type="scientific">Cardiocondyla obscurior</name>
    <dbReference type="NCBI Taxonomy" id="286306"/>
    <lineage>
        <taxon>Eukaryota</taxon>
        <taxon>Metazoa</taxon>
        <taxon>Ecdysozoa</taxon>
        <taxon>Arthropoda</taxon>
        <taxon>Hexapoda</taxon>
        <taxon>Insecta</taxon>
        <taxon>Pterygota</taxon>
        <taxon>Neoptera</taxon>
        <taxon>Endopterygota</taxon>
        <taxon>Hymenoptera</taxon>
        <taxon>Apocrita</taxon>
        <taxon>Aculeata</taxon>
        <taxon>Formicoidea</taxon>
        <taxon>Formicidae</taxon>
        <taxon>Myrmicinae</taxon>
        <taxon>Cardiocondyla</taxon>
    </lineage>
</organism>
<dbReference type="Proteomes" id="UP001430953">
    <property type="component" value="Unassembled WGS sequence"/>
</dbReference>
<name>A0AAW2ETZ5_9HYME</name>
<evidence type="ECO:0000313" key="1">
    <source>
        <dbReference type="EMBL" id="KAL0105480.1"/>
    </source>
</evidence>
<protein>
    <submittedName>
        <fullName evidence="1">Uncharacterized protein</fullName>
    </submittedName>
</protein>
<comment type="caution">
    <text evidence="1">The sequence shown here is derived from an EMBL/GenBank/DDBJ whole genome shotgun (WGS) entry which is preliminary data.</text>
</comment>
<accession>A0AAW2ETZ5</accession>
<reference evidence="1 2" key="1">
    <citation type="submission" date="2023-03" db="EMBL/GenBank/DDBJ databases">
        <title>High recombination rates correlate with genetic variation in Cardiocondyla obscurior ants.</title>
        <authorList>
            <person name="Errbii M."/>
        </authorList>
    </citation>
    <scope>NUCLEOTIDE SEQUENCE [LARGE SCALE GENOMIC DNA]</scope>
    <source>
        <strain evidence="1">Alpha-2009</strain>
        <tissue evidence="1">Whole body</tissue>
    </source>
</reference>
<evidence type="ECO:0000313" key="2">
    <source>
        <dbReference type="Proteomes" id="UP001430953"/>
    </source>
</evidence>
<proteinExistence type="predicted"/>